<comment type="caution">
    <text evidence="2">The sequence shown here is derived from an EMBL/GenBank/DDBJ whole genome shotgun (WGS) entry which is preliminary data.</text>
</comment>
<proteinExistence type="predicted"/>
<dbReference type="AlphaFoldDB" id="A0A0B2AAV4"/>
<reference evidence="2 3" key="1">
    <citation type="submission" date="2014-09" db="EMBL/GenBank/DDBJ databases">
        <title>Genome sequence of Sinomonas sp. MUSC 117.</title>
        <authorList>
            <person name="Lee L.-H."/>
        </authorList>
    </citation>
    <scope>NUCLEOTIDE SEQUENCE [LARGE SCALE GENOMIC DNA]</scope>
    <source>
        <strain evidence="2 3">MUSC 117</strain>
    </source>
</reference>
<evidence type="ECO:0000313" key="3">
    <source>
        <dbReference type="Proteomes" id="UP000030982"/>
    </source>
</evidence>
<feature type="region of interest" description="Disordered" evidence="1">
    <location>
        <begin position="11"/>
        <end position="40"/>
    </location>
</feature>
<feature type="compositionally biased region" description="Low complexity" evidence="1">
    <location>
        <begin position="199"/>
        <end position="235"/>
    </location>
</feature>
<accession>A0A0B2AAV4</accession>
<keyword evidence="3" id="KW-1185">Reference proteome</keyword>
<evidence type="ECO:0000256" key="1">
    <source>
        <dbReference type="SAM" id="MobiDB-lite"/>
    </source>
</evidence>
<feature type="compositionally biased region" description="Basic and acidic residues" evidence="1">
    <location>
        <begin position="236"/>
        <end position="248"/>
    </location>
</feature>
<organism evidence="2 3">
    <name type="scientific">Sinomonas humi</name>
    <dbReference type="NCBI Taxonomy" id="1338436"/>
    <lineage>
        <taxon>Bacteria</taxon>
        <taxon>Bacillati</taxon>
        <taxon>Actinomycetota</taxon>
        <taxon>Actinomycetes</taxon>
        <taxon>Micrococcales</taxon>
        <taxon>Micrococcaceae</taxon>
        <taxon>Sinomonas</taxon>
    </lineage>
</organism>
<dbReference type="RefSeq" id="WP_043128215.1">
    <property type="nucleotide sequence ID" value="NZ_JTDL01000154.1"/>
</dbReference>
<dbReference type="Proteomes" id="UP000030982">
    <property type="component" value="Unassembled WGS sequence"/>
</dbReference>
<evidence type="ECO:0000313" key="2">
    <source>
        <dbReference type="EMBL" id="KHL00275.1"/>
    </source>
</evidence>
<name>A0A0B2AAV4_9MICC</name>
<gene>
    <name evidence="2" type="ORF">LK10_20620</name>
</gene>
<feature type="compositionally biased region" description="Polar residues" evidence="1">
    <location>
        <begin position="175"/>
        <end position="192"/>
    </location>
</feature>
<feature type="region of interest" description="Disordered" evidence="1">
    <location>
        <begin position="159"/>
        <end position="248"/>
    </location>
</feature>
<protein>
    <submittedName>
        <fullName evidence="2">Uncharacterized protein</fullName>
    </submittedName>
</protein>
<sequence>MPIPSPAKILRQRRRRAAVTTHREATEGIQTRPAYDLDPAGRLNRDLDTDLFIASPHPHLAPVPATVDLLAETTRRIDALHAAGALDEGSYTVLDHFLDADHHTMDTAAERHARAQLDFLRRAETAEKRTHHETWHTLQTALAALAEAEARLAEAATALTGTPVAPRTTDHAPLPQTSRTPAPGTAQQHHTSTPPPAAGNPAAPHTPDPTADTPPASQTTDARTTTTQAEPGTTDQKTDQTDKATRAA</sequence>
<dbReference type="EMBL" id="JTDL01000154">
    <property type="protein sequence ID" value="KHL00275.1"/>
    <property type="molecule type" value="Genomic_DNA"/>
</dbReference>